<comment type="similarity">
    <text evidence="2">Belongs to the SLC35F solute transporter family.</text>
</comment>
<feature type="transmembrane region" description="Helical" evidence="8">
    <location>
        <begin position="51"/>
        <end position="70"/>
    </location>
</feature>
<dbReference type="WBParaSite" id="ALUE_0001605701-mRNA-1">
    <property type="protein sequence ID" value="ALUE_0001605701-mRNA-1"/>
    <property type="gene ID" value="ALUE_0001605701"/>
</dbReference>
<proteinExistence type="inferred from homology"/>
<evidence type="ECO:0000256" key="7">
    <source>
        <dbReference type="SAM" id="MobiDB-lite"/>
    </source>
</evidence>
<dbReference type="InterPro" id="IPR037185">
    <property type="entry name" value="EmrE-like"/>
</dbReference>
<feature type="transmembrane region" description="Helical" evidence="8">
    <location>
        <begin position="108"/>
        <end position="128"/>
    </location>
</feature>
<evidence type="ECO:0000256" key="3">
    <source>
        <dbReference type="ARBA" id="ARBA00022448"/>
    </source>
</evidence>
<evidence type="ECO:0000313" key="11">
    <source>
        <dbReference type="WBParaSite" id="ALUE_0001605701-mRNA-1"/>
    </source>
</evidence>
<feature type="transmembrane region" description="Helical" evidence="8">
    <location>
        <begin position="1111"/>
        <end position="1129"/>
    </location>
</feature>
<keyword evidence="3" id="KW-0813">Transport</keyword>
<feature type="transmembrane region" description="Helical" evidence="8">
    <location>
        <begin position="885"/>
        <end position="905"/>
    </location>
</feature>
<protein>
    <submittedName>
        <fullName evidence="11">EamA domain-containing protein</fullName>
    </submittedName>
</protein>
<keyword evidence="10" id="KW-1185">Reference proteome</keyword>
<name>A0A9J2Q2E0_ASCLU</name>
<dbReference type="SUPFAM" id="SSF103481">
    <property type="entry name" value="Multidrug resistance efflux transporter EmrE"/>
    <property type="match status" value="3"/>
</dbReference>
<feature type="transmembrane region" description="Helical" evidence="8">
    <location>
        <begin position="324"/>
        <end position="342"/>
    </location>
</feature>
<feature type="transmembrane region" description="Helical" evidence="8">
    <location>
        <begin position="847"/>
        <end position="865"/>
    </location>
</feature>
<accession>A0A9J2Q2E0</accession>
<dbReference type="Pfam" id="PF06027">
    <property type="entry name" value="SLC35F"/>
    <property type="match status" value="1"/>
</dbReference>
<sequence length="1189" mass="132331">MFIGEFSCLIVYFIVFYIQRCNWRKREILGTEGRVIELDLRGEPTLPNFNTLLFAAPACCDIIGTSLMYIGLNLTQASSYQMLRGAVIIFTGLFSVAFLGSRLQGYRWLGMGFITIGLVIVGVTDIVFDDNPKDDTNGIITGKEIIDSVVSGAVIIFTGLFSVAFLGSRLQGYRWLGMGFITIGLVIVGVTDIVFDDNPKDDTNGIITGDLLIVMAQIVAAAQMVIEQKFLVQYDVPPLLAVGLEGLFGMVILTALLIPMYFIHVPSTFSTNPGHRLEDVFDAFREMADNPYIILALSLTTISIAFFNFAGISVTKELSATTRMVLDSVRTMVIWAVSIPLFGQKFIALQLLGFALLILGMFVYNDLIFGPYFRQRADMRLTDFIDSTKMEMQSTKIICEEALIQEASNREQRKNDGRKCTYADSLLKNENFHNVRRLLQIISWQEVPVLLVGRLLWSFRRSLATTTGTSTYSPFSGLATSELLFYTVQLKLLTRHSQNISAYESIVDVEPYESCRVSFDVGSIVRPRLDCRLAFIGSLRFVVPSSIESSFALNLDGDVMADDNKNSEGGKEEKPVAGESKVSLSTTGRELVLGPNGDCEKKVSMAEDGSLSLDKGRKSELDAELKQKRKSAPIMATAKPPAKIFILILALVLVITGSINTIAAKEKRVEKGSQPVGGDILKGVYRQEMVVHRVGRLRLKNCEAVVMFVGEMCCMVAYLITLLIQRYRWKKRHANDERLANRVFDLDSNMKRASEISECSKCESVMTDQSGFDVRSCDTCVSQIPTIPRFNWFLFAAPALCDVVATSVQYVALVLTNASSYQMLRGAVIIFTGLLSMIFLRMRLEAFRWVGMIVVVVGLAIVGVSDVFFSKREPSTSDTSTTTDIIVGDALVVVAQVVVAIQMVVEQKLLAGCDVPALFAVGLEGIFGFVILSIAMIPMYYIHVPSMFSDSPENRLEDALDAFYEMSQSGELVGALSLTVVSIAFFNFSGISVTKYMSATTRMVLDSIRTIIIWALSIPLFGEEFIEEKVFAYLYVCIFACCILSRLLTFVSGQQTWNFSIAFFNFSGISVTKYMSATTRMVLDSIRTIIIWALSIPLFNEEFIKEKVFAYLYVCIFACCILSRLLTFVSNHVQLLANLYFIQILGFVFLVLGMFVYNDILFMPYIRTTKLYARIFPKSAARANEGEVS</sequence>
<reference evidence="11" key="1">
    <citation type="submission" date="2023-03" db="UniProtKB">
        <authorList>
            <consortium name="WormBaseParasite"/>
        </authorList>
    </citation>
    <scope>IDENTIFICATION</scope>
</reference>
<evidence type="ECO:0000256" key="1">
    <source>
        <dbReference type="ARBA" id="ARBA00004141"/>
    </source>
</evidence>
<feature type="transmembrane region" description="Helical" evidence="8">
    <location>
        <begin position="292"/>
        <end position="312"/>
    </location>
</feature>
<feature type="transmembrane region" description="Helical" evidence="8">
    <location>
        <begin position="348"/>
        <end position="369"/>
    </location>
</feature>
<feature type="transmembrane region" description="Helical" evidence="8">
    <location>
        <begin position="972"/>
        <end position="991"/>
    </location>
</feature>
<feature type="transmembrane region" description="Helical" evidence="8">
    <location>
        <begin position="175"/>
        <end position="195"/>
    </location>
</feature>
<keyword evidence="6 8" id="KW-0472">Membrane</keyword>
<feature type="transmembrane region" description="Helical" evidence="8">
    <location>
        <begin position="82"/>
        <end position="101"/>
    </location>
</feature>
<feature type="transmembrane region" description="Helical" evidence="8">
    <location>
        <begin position="1032"/>
        <end position="1049"/>
    </location>
</feature>
<evidence type="ECO:0000259" key="9">
    <source>
        <dbReference type="Pfam" id="PF00892"/>
    </source>
</evidence>
<feature type="transmembrane region" description="Helical" evidence="8">
    <location>
        <begin position="148"/>
        <end position="168"/>
    </location>
</feature>
<evidence type="ECO:0000313" key="10">
    <source>
        <dbReference type="Proteomes" id="UP000036681"/>
    </source>
</evidence>
<keyword evidence="5 8" id="KW-1133">Transmembrane helix</keyword>
<feature type="region of interest" description="Disordered" evidence="7">
    <location>
        <begin position="563"/>
        <end position="597"/>
    </location>
</feature>
<feature type="transmembrane region" description="Helical" evidence="8">
    <location>
        <begin position="207"/>
        <end position="226"/>
    </location>
</feature>
<feature type="transmembrane region" description="Helical" evidence="8">
    <location>
        <begin position="1135"/>
        <end position="1157"/>
    </location>
</feature>
<feature type="domain" description="EamA" evidence="9">
    <location>
        <begin position="62"/>
        <end position="121"/>
    </location>
</feature>
<keyword evidence="4 8" id="KW-0812">Transmembrane</keyword>
<organism evidence="10 11">
    <name type="scientific">Ascaris lumbricoides</name>
    <name type="common">Giant roundworm</name>
    <dbReference type="NCBI Taxonomy" id="6252"/>
    <lineage>
        <taxon>Eukaryota</taxon>
        <taxon>Metazoa</taxon>
        <taxon>Ecdysozoa</taxon>
        <taxon>Nematoda</taxon>
        <taxon>Chromadorea</taxon>
        <taxon>Rhabditida</taxon>
        <taxon>Spirurina</taxon>
        <taxon>Ascaridomorpha</taxon>
        <taxon>Ascaridoidea</taxon>
        <taxon>Ascarididae</taxon>
        <taxon>Ascaris</taxon>
    </lineage>
</organism>
<feature type="transmembrane region" description="Helical" evidence="8">
    <location>
        <begin position="1003"/>
        <end position="1020"/>
    </location>
</feature>
<feature type="transmembrane region" description="Helical" evidence="8">
    <location>
        <begin position="917"/>
        <end position="942"/>
    </location>
</feature>
<dbReference type="AlphaFoldDB" id="A0A9J2Q2E0"/>
<evidence type="ECO:0000256" key="2">
    <source>
        <dbReference type="ARBA" id="ARBA00007863"/>
    </source>
</evidence>
<dbReference type="Proteomes" id="UP000036681">
    <property type="component" value="Unplaced"/>
</dbReference>
<evidence type="ECO:0000256" key="8">
    <source>
        <dbReference type="SAM" id="Phobius"/>
    </source>
</evidence>
<evidence type="ECO:0000256" key="4">
    <source>
        <dbReference type="ARBA" id="ARBA00022692"/>
    </source>
</evidence>
<feature type="transmembrane region" description="Helical" evidence="8">
    <location>
        <begin position="238"/>
        <end position="263"/>
    </location>
</feature>
<feature type="transmembrane region" description="Helical" evidence="8">
    <location>
        <begin position="644"/>
        <end position="663"/>
    </location>
</feature>
<dbReference type="InterPro" id="IPR000620">
    <property type="entry name" value="EamA_dom"/>
</dbReference>
<dbReference type="GO" id="GO:0022857">
    <property type="term" value="F:transmembrane transporter activity"/>
    <property type="evidence" value="ECO:0007669"/>
    <property type="project" value="InterPro"/>
</dbReference>
<evidence type="ECO:0000256" key="6">
    <source>
        <dbReference type="ARBA" id="ARBA00023136"/>
    </source>
</evidence>
<dbReference type="PANTHER" id="PTHR13146:SF0">
    <property type="entry name" value="SOLUTE CARRIER FAMILY 35 MEMBER F6"/>
    <property type="match status" value="1"/>
</dbReference>
<evidence type="ECO:0000256" key="5">
    <source>
        <dbReference type="ARBA" id="ARBA00022989"/>
    </source>
</evidence>
<feature type="transmembrane region" description="Helical" evidence="8">
    <location>
        <begin position="792"/>
        <end position="815"/>
    </location>
</feature>
<feature type="compositionally biased region" description="Basic and acidic residues" evidence="7">
    <location>
        <begin position="563"/>
        <end position="576"/>
    </location>
</feature>
<dbReference type="InterPro" id="IPR009262">
    <property type="entry name" value="SLC35_F1/F2/F6"/>
</dbReference>
<dbReference type="GO" id="GO:0016020">
    <property type="term" value="C:membrane"/>
    <property type="evidence" value="ECO:0007669"/>
    <property type="project" value="UniProtKB-SubCell"/>
</dbReference>
<feature type="transmembrane region" description="Helical" evidence="8">
    <location>
        <begin position="821"/>
        <end position="840"/>
    </location>
</feature>
<comment type="subcellular location">
    <subcellularLocation>
        <location evidence="1">Membrane</location>
        <topology evidence="1">Multi-pass membrane protein</topology>
    </subcellularLocation>
</comment>
<feature type="transmembrane region" description="Helical" evidence="8">
    <location>
        <begin position="704"/>
        <end position="724"/>
    </location>
</feature>
<dbReference type="PANTHER" id="PTHR13146">
    <property type="match status" value="1"/>
</dbReference>
<dbReference type="Pfam" id="PF00892">
    <property type="entry name" value="EamA"/>
    <property type="match status" value="1"/>
</dbReference>